<dbReference type="CDD" id="cd05233">
    <property type="entry name" value="SDR_c"/>
    <property type="match status" value="1"/>
</dbReference>
<gene>
    <name evidence="2" type="ORF">DXX92_05360</name>
</gene>
<dbReference type="InterPro" id="IPR036291">
    <property type="entry name" value="NAD(P)-bd_dom_sf"/>
</dbReference>
<dbReference type="GO" id="GO:0030497">
    <property type="term" value="P:fatty acid elongation"/>
    <property type="evidence" value="ECO:0007669"/>
    <property type="project" value="TreeGrafter"/>
</dbReference>
<organism evidence="2 3">
    <name type="scientific">Thalassotalea euphylliae</name>
    <dbReference type="NCBI Taxonomy" id="1655234"/>
    <lineage>
        <taxon>Bacteria</taxon>
        <taxon>Pseudomonadati</taxon>
        <taxon>Pseudomonadota</taxon>
        <taxon>Gammaproteobacteria</taxon>
        <taxon>Alteromonadales</taxon>
        <taxon>Colwelliaceae</taxon>
        <taxon>Thalassotalea</taxon>
    </lineage>
</organism>
<dbReference type="Gene3D" id="3.40.50.720">
    <property type="entry name" value="NAD(P)-binding Rossmann-like Domain"/>
    <property type="match status" value="1"/>
</dbReference>
<dbReference type="Pfam" id="PF13561">
    <property type="entry name" value="adh_short_C2"/>
    <property type="match status" value="1"/>
</dbReference>
<proteinExistence type="inferred from homology"/>
<dbReference type="PANTHER" id="PTHR42760">
    <property type="entry name" value="SHORT-CHAIN DEHYDROGENASES/REDUCTASES FAMILY MEMBER"/>
    <property type="match status" value="1"/>
</dbReference>
<dbReference type="PROSITE" id="PS00061">
    <property type="entry name" value="ADH_SHORT"/>
    <property type="match status" value="1"/>
</dbReference>
<evidence type="ECO:0000313" key="3">
    <source>
        <dbReference type="Proteomes" id="UP000256999"/>
    </source>
</evidence>
<dbReference type="EMBL" id="QUOV01000001">
    <property type="protein sequence ID" value="REL34833.1"/>
    <property type="molecule type" value="Genomic_DNA"/>
</dbReference>
<dbReference type="GO" id="GO:0016616">
    <property type="term" value="F:oxidoreductase activity, acting on the CH-OH group of donors, NAD or NADP as acceptor"/>
    <property type="evidence" value="ECO:0007669"/>
    <property type="project" value="TreeGrafter"/>
</dbReference>
<dbReference type="OrthoDB" id="9793499at2"/>
<dbReference type="AlphaFoldDB" id="A0A3E0UE30"/>
<reference evidence="2 3" key="1">
    <citation type="submission" date="2018-08" db="EMBL/GenBank/DDBJ databases">
        <title>Thalassotalea euphylliae genome.</title>
        <authorList>
            <person name="Summers S."/>
            <person name="Rice S.A."/>
            <person name="Freckelton M.L."/>
            <person name="Nedved B.T."/>
            <person name="Hadfield M.G."/>
        </authorList>
    </citation>
    <scope>NUCLEOTIDE SEQUENCE [LARGE SCALE GENOMIC DNA]</scope>
    <source>
        <strain evidence="2 3">H2</strain>
    </source>
</reference>
<dbReference type="SUPFAM" id="SSF51735">
    <property type="entry name" value="NAD(P)-binding Rossmann-fold domains"/>
    <property type="match status" value="1"/>
</dbReference>
<protein>
    <submittedName>
        <fullName evidence="2">SDR family oxidoreductase</fullName>
    </submittedName>
</protein>
<name>A0A3E0UE30_9GAMM</name>
<sequence length="241" mass="25295">MSLKTVLITGASGNIGSHIAHQLADTGNYRLALHYFENSDSIKNLAKELANKGATTLVVKADLANAHDVTQMFNFIRGQWGTVEALVNNAAIDGGRASAYQHSAKLIEKVMAVNFFGAVNCIGEALPDMKINGEGAIVNISSQAAIYGGHLLAHYAASKGALNSYVTGVAREVIKDGIRINTVSPGPVASEESGNKHNISDDSLPIGRLAKPDEVANTVVWLLSQAASYISGTIVPVTAAR</sequence>
<dbReference type="InterPro" id="IPR020904">
    <property type="entry name" value="Sc_DH/Rdtase_CS"/>
</dbReference>
<dbReference type="InterPro" id="IPR002347">
    <property type="entry name" value="SDR_fam"/>
</dbReference>
<accession>A0A3E0UE30</accession>
<dbReference type="PRINTS" id="PR00080">
    <property type="entry name" value="SDRFAMILY"/>
</dbReference>
<dbReference type="PANTHER" id="PTHR42760:SF40">
    <property type="entry name" value="3-OXOACYL-[ACYL-CARRIER-PROTEIN] REDUCTASE, CHLOROPLASTIC"/>
    <property type="match status" value="1"/>
</dbReference>
<comment type="similarity">
    <text evidence="1">Belongs to the short-chain dehydrogenases/reductases (SDR) family.</text>
</comment>
<evidence type="ECO:0000313" key="2">
    <source>
        <dbReference type="EMBL" id="REL34833.1"/>
    </source>
</evidence>
<dbReference type="RefSeq" id="WP_115999508.1">
    <property type="nucleotide sequence ID" value="NZ_QUOV01000001.1"/>
</dbReference>
<dbReference type="PRINTS" id="PR00081">
    <property type="entry name" value="GDHRDH"/>
</dbReference>
<dbReference type="Proteomes" id="UP000256999">
    <property type="component" value="Unassembled WGS sequence"/>
</dbReference>
<evidence type="ECO:0000256" key="1">
    <source>
        <dbReference type="ARBA" id="ARBA00006484"/>
    </source>
</evidence>
<comment type="caution">
    <text evidence="2">The sequence shown here is derived from an EMBL/GenBank/DDBJ whole genome shotgun (WGS) entry which is preliminary data.</text>
</comment>